<reference evidence="1 2" key="1">
    <citation type="submission" date="2021-06" db="EMBL/GenBank/DDBJ databases">
        <title>Caerostris extrusa draft genome.</title>
        <authorList>
            <person name="Kono N."/>
            <person name="Arakawa K."/>
        </authorList>
    </citation>
    <scope>NUCLEOTIDE SEQUENCE [LARGE SCALE GENOMIC DNA]</scope>
</reference>
<accession>A0AAV4PSA5</accession>
<dbReference type="AlphaFoldDB" id="A0AAV4PSA5"/>
<proteinExistence type="predicted"/>
<comment type="caution">
    <text evidence="1">The sequence shown here is derived from an EMBL/GenBank/DDBJ whole genome shotgun (WGS) entry which is preliminary data.</text>
</comment>
<dbReference type="Proteomes" id="UP001054945">
    <property type="component" value="Unassembled WGS sequence"/>
</dbReference>
<evidence type="ECO:0000313" key="1">
    <source>
        <dbReference type="EMBL" id="GIX98699.1"/>
    </source>
</evidence>
<name>A0AAV4PSA5_CAEEX</name>
<dbReference type="EMBL" id="BPLR01004951">
    <property type="protein sequence ID" value="GIX98699.1"/>
    <property type="molecule type" value="Genomic_DNA"/>
</dbReference>
<protein>
    <submittedName>
        <fullName evidence="1">Uncharacterized protein</fullName>
    </submittedName>
</protein>
<sequence>MHKLENFSSSGGFIRLRSFRESGFIRLRSFRESGFIRLRSFRESGFITTGLILRYSGIRRVCPPGKIKSRNRKMILNRGERRTVLSYRKEEFQISFSSRLTLRSRLNATGR</sequence>
<evidence type="ECO:0000313" key="2">
    <source>
        <dbReference type="Proteomes" id="UP001054945"/>
    </source>
</evidence>
<gene>
    <name evidence="1" type="ORF">CEXT_83611</name>
</gene>
<organism evidence="1 2">
    <name type="scientific">Caerostris extrusa</name>
    <name type="common">Bark spider</name>
    <name type="synonym">Caerostris bankana</name>
    <dbReference type="NCBI Taxonomy" id="172846"/>
    <lineage>
        <taxon>Eukaryota</taxon>
        <taxon>Metazoa</taxon>
        <taxon>Ecdysozoa</taxon>
        <taxon>Arthropoda</taxon>
        <taxon>Chelicerata</taxon>
        <taxon>Arachnida</taxon>
        <taxon>Araneae</taxon>
        <taxon>Araneomorphae</taxon>
        <taxon>Entelegynae</taxon>
        <taxon>Araneoidea</taxon>
        <taxon>Araneidae</taxon>
        <taxon>Caerostris</taxon>
    </lineage>
</organism>
<keyword evidence="2" id="KW-1185">Reference proteome</keyword>